<keyword evidence="1" id="KW-0732">Signal</keyword>
<evidence type="ECO:0000313" key="2">
    <source>
        <dbReference type="EMBL" id="CCE78264.1"/>
    </source>
</evidence>
<keyword evidence="3" id="KW-1185">Reference proteome</keyword>
<dbReference type="Proteomes" id="UP000005222">
    <property type="component" value="Chromosome C"/>
</dbReference>
<dbReference type="EMBL" id="FO082057">
    <property type="protein sequence ID" value="CCE78264.1"/>
    <property type="molecule type" value="Genomic_DNA"/>
</dbReference>
<dbReference type="HOGENOM" id="CLU_075354_0_0_1"/>
<accession>G8YRS7</accession>
<feature type="chain" id="PRO_5003519226" evidence="1">
    <location>
        <begin position="18"/>
        <end position="264"/>
    </location>
</feature>
<evidence type="ECO:0000313" key="3">
    <source>
        <dbReference type="Proteomes" id="UP000005222"/>
    </source>
</evidence>
<evidence type="ECO:0000256" key="1">
    <source>
        <dbReference type="SAM" id="SignalP"/>
    </source>
</evidence>
<protein>
    <submittedName>
        <fullName evidence="2">Piso0_000882 protein</fullName>
    </submittedName>
</protein>
<dbReference type="AlphaFoldDB" id="G8YRS7"/>
<dbReference type="OrthoDB" id="4019908at2759"/>
<name>G8YRS7_PICSO</name>
<sequence>MLHLSLLLLVVVRVCYSLEVSLSHKEIQQNILYGAYADLRNEIPSFQFYNDIDFNKLKSFGIVKVLNTNSVIISQQVLNDSLNPDYRPLLNTKLKKDIKPQIFESRNDFIEFRFNESKVKTAMVDWIPIGECHSNKKSSTKTTFSKQWSISAGSGFNGQVAFASIFGFQPSIKLDLTFQASVGGTLSCDVAAGKLLQFQAKVKETTIENVKRRKLRIRKGFMSQKLILSDETDWEDDDTNVIDKDSVETACVTDPDQLKCEADE</sequence>
<organism evidence="2 3">
    <name type="scientific">Pichia sorbitophila (strain ATCC MYA-4447 / BCRC 22081 / CBS 7064 / NBRC 10061 / NRRL Y-12695)</name>
    <name type="common">Hybrid yeast</name>
    <dbReference type="NCBI Taxonomy" id="559304"/>
    <lineage>
        <taxon>Eukaryota</taxon>
        <taxon>Fungi</taxon>
        <taxon>Dikarya</taxon>
        <taxon>Ascomycota</taxon>
        <taxon>Saccharomycotina</taxon>
        <taxon>Pichiomycetes</taxon>
        <taxon>Debaryomycetaceae</taxon>
        <taxon>Millerozyma</taxon>
    </lineage>
</organism>
<dbReference type="eggNOG" id="ENOG502RQB0">
    <property type="taxonomic scope" value="Eukaryota"/>
</dbReference>
<dbReference type="OMA" id="ARFKNCI"/>
<gene>
    <name evidence="2" type="primary">Piso0_000882</name>
    <name evidence="2" type="ORF">GNLVRS01_PISO0C06096g</name>
</gene>
<dbReference type="InParanoid" id="G8YRS7"/>
<proteinExistence type="predicted"/>
<reference evidence="2 3" key="1">
    <citation type="journal article" date="2012" name="G3 (Bethesda)">
        <title>Pichia sorbitophila, an interspecies yeast hybrid reveals early steps of genome resolution following polyploidization.</title>
        <authorList>
            <person name="Leh Louis V."/>
            <person name="Despons L."/>
            <person name="Friedrich A."/>
            <person name="Martin T."/>
            <person name="Durrens P."/>
            <person name="Casaregola S."/>
            <person name="Neuveglise C."/>
            <person name="Fairhead C."/>
            <person name="Marck C."/>
            <person name="Cruz J.A."/>
            <person name="Straub M.L."/>
            <person name="Kugler V."/>
            <person name="Sacerdot C."/>
            <person name="Uzunov Z."/>
            <person name="Thierry A."/>
            <person name="Weiss S."/>
            <person name="Bleykasten C."/>
            <person name="De Montigny J."/>
            <person name="Jacques N."/>
            <person name="Jung P."/>
            <person name="Lemaire M."/>
            <person name="Mallet S."/>
            <person name="Morel G."/>
            <person name="Richard G.F."/>
            <person name="Sarkar A."/>
            <person name="Savel G."/>
            <person name="Schacherer J."/>
            <person name="Seret M.L."/>
            <person name="Talla E."/>
            <person name="Samson G."/>
            <person name="Jubin C."/>
            <person name="Poulain J."/>
            <person name="Vacherie B."/>
            <person name="Barbe V."/>
            <person name="Pelletier E."/>
            <person name="Sherman D.J."/>
            <person name="Westhof E."/>
            <person name="Weissenbach J."/>
            <person name="Baret P.V."/>
            <person name="Wincker P."/>
            <person name="Gaillardin C."/>
            <person name="Dujon B."/>
            <person name="Souciet J.L."/>
        </authorList>
    </citation>
    <scope>NUCLEOTIDE SEQUENCE [LARGE SCALE GENOMIC DNA]</scope>
    <source>
        <strain evidence="3">ATCC MYA-4447 / BCRC 22081 / CBS 7064 / NBRC 10061 / NRRL Y-12695</strain>
    </source>
</reference>
<feature type="signal peptide" evidence="1">
    <location>
        <begin position="1"/>
        <end position="17"/>
    </location>
</feature>